<feature type="domain" description="Response regulatory" evidence="2">
    <location>
        <begin position="3"/>
        <end position="127"/>
    </location>
</feature>
<reference evidence="3 4" key="1">
    <citation type="submission" date="2024-04" db="EMBL/GenBank/DDBJ databases">
        <authorList>
            <person name="Abashina T."/>
            <person name="Shaikin A."/>
        </authorList>
    </citation>
    <scope>NUCLEOTIDE SEQUENCE [LARGE SCALE GENOMIC DNA]</scope>
    <source>
        <strain evidence="3 4">AAFK</strain>
    </source>
</reference>
<evidence type="ECO:0000256" key="1">
    <source>
        <dbReference type="PROSITE-ProRule" id="PRU00169"/>
    </source>
</evidence>
<evidence type="ECO:0000313" key="4">
    <source>
        <dbReference type="Proteomes" id="UP001446205"/>
    </source>
</evidence>
<keyword evidence="4" id="KW-1185">Reference proteome</keyword>
<gene>
    <name evidence="3" type="ORF">WOB96_08960</name>
</gene>
<evidence type="ECO:0000259" key="2">
    <source>
        <dbReference type="PROSITE" id="PS50110"/>
    </source>
</evidence>
<dbReference type="Proteomes" id="UP001446205">
    <property type="component" value="Unassembled WGS sequence"/>
</dbReference>
<name>A0ABU9DB32_9PROT</name>
<dbReference type="InterPro" id="IPR052893">
    <property type="entry name" value="TCS_response_regulator"/>
</dbReference>
<sequence length="141" mass="16159">MSFLLLVEDNADDAFLLMRALRRKLPELKIRTATDGAQALECLFPADSSEGFRPDLICLDLNLPKVSGFDVLTRIKRCPDTQRIPLMVSSTTTDPREIEHCYALGADLFVPKLVGYFEFQAIMEEILQYWWQHKCLPPRTP</sequence>
<keyword evidence="1" id="KW-0597">Phosphoprotein</keyword>
<dbReference type="Pfam" id="PF00072">
    <property type="entry name" value="Response_reg"/>
    <property type="match status" value="1"/>
</dbReference>
<dbReference type="CDD" id="cd17557">
    <property type="entry name" value="REC_Rcp-like"/>
    <property type="match status" value="1"/>
</dbReference>
<dbReference type="PROSITE" id="PS50110">
    <property type="entry name" value="RESPONSE_REGULATORY"/>
    <property type="match status" value="1"/>
</dbReference>
<dbReference type="InterPro" id="IPR011006">
    <property type="entry name" value="CheY-like_superfamily"/>
</dbReference>
<accession>A0ABU9DB32</accession>
<dbReference type="InterPro" id="IPR001789">
    <property type="entry name" value="Sig_transdc_resp-reg_receiver"/>
</dbReference>
<dbReference type="Gene3D" id="3.40.50.2300">
    <property type="match status" value="1"/>
</dbReference>
<evidence type="ECO:0000313" key="3">
    <source>
        <dbReference type="EMBL" id="MEK8089895.1"/>
    </source>
</evidence>
<dbReference type="EMBL" id="JBBPCO010000008">
    <property type="protein sequence ID" value="MEK8089895.1"/>
    <property type="molecule type" value="Genomic_DNA"/>
</dbReference>
<proteinExistence type="predicted"/>
<comment type="caution">
    <text evidence="3">The sequence shown here is derived from an EMBL/GenBank/DDBJ whole genome shotgun (WGS) entry which is preliminary data.</text>
</comment>
<protein>
    <submittedName>
        <fullName evidence="3">Response regulator</fullName>
    </submittedName>
</protein>
<dbReference type="SUPFAM" id="SSF52172">
    <property type="entry name" value="CheY-like"/>
    <property type="match status" value="1"/>
</dbReference>
<feature type="modified residue" description="4-aspartylphosphate" evidence="1">
    <location>
        <position position="60"/>
    </location>
</feature>
<organism evidence="3 4">
    <name type="scientific">Thermithiobacillus plumbiphilus</name>
    <dbReference type="NCBI Taxonomy" id="1729899"/>
    <lineage>
        <taxon>Bacteria</taxon>
        <taxon>Pseudomonadati</taxon>
        <taxon>Pseudomonadota</taxon>
        <taxon>Acidithiobacillia</taxon>
        <taxon>Acidithiobacillales</taxon>
        <taxon>Thermithiobacillaceae</taxon>
        <taxon>Thermithiobacillus</taxon>
    </lineage>
</organism>
<dbReference type="SMART" id="SM00448">
    <property type="entry name" value="REC"/>
    <property type="match status" value="1"/>
</dbReference>
<dbReference type="RefSeq" id="WP_341370953.1">
    <property type="nucleotide sequence ID" value="NZ_JBBPCO010000008.1"/>
</dbReference>
<dbReference type="PANTHER" id="PTHR44520">
    <property type="entry name" value="RESPONSE REGULATOR RCP1-RELATED"/>
    <property type="match status" value="1"/>
</dbReference>